<dbReference type="eggNOG" id="COG0778">
    <property type="taxonomic scope" value="Bacteria"/>
</dbReference>
<dbReference type="InterPro" id="IPR020051">
    <property type="entry name" value="SagB-type_dehydrogenase"/>
</dbReference>
<comment type="caution">
    <text evidence="2">The sequence shown here is derived from an EMBL/GenBank/DDBJ whole genome shotgun (WGS) entry which is preliminary data.</text>
</comment>
<gene>
    <name evidence="2" type="ORF">Dthio_PD0532</name>
</gene>
<dbReference type="PANTHER" id="PTHR43745:SF2">
    <property type="entry name" value="NITROREDUCTASE MJ1384-RELATED"/>
    <property type="match status" value="1"/>
</dbReference>
<dbReference type="EMBL" id="ACJN02000003">
    <property type="protein sequence ID" value="EFI33206.1"/>
    <property type="molecule type" value="Genomic_DNA"/>
</dbReference>
<evidence type="ECO:0000313" key="2">
    <source>
        <dbReference type="EMBL" id="EFI33206.1"/>
    </source>
</evidence>
<dbReference type="SUPFAM" id="SSF55469">
    <property type="entry name" value="FMN-dependent nitroreductase-like"/>
    <property type="match status" value="1"/>
</dbReference>
<feature type="domain" description="Nitroreductase" evidence="1">
    <location>
        <begin position="63"/>
        <end position="239"/>
    </location>
</feature>
<reference evidence="2" key="1">
    <citation type="submission" date="2010-05" db="EMBL/GenBank/DDBJ databases">
        <title>The draft genome of Desulfonatronospira thiodismutans ASO3-1.</title>
        <authorList>
            <consortium name="US DOE Joint Genome Institute (JGI-PGF)"/>
            <person name="Lucas S."/>
            <person name="Copeland A."/>
            <person name="Lapidus A."/>
            <person name="Cheng J.-F."/>
            <person name="Bruce D."/>
            <person name="Goodwin L."/>
            <person name="Pitluck S."/>
            <person name="Chertkov O."/>
            <person name="Brettin T."/>
            <person name="Detter J.C."/>
            <person name="Han C."/>
            <person name="Land M.L."/>
            <person name="Hauser L."/>
            <person name="Kyrpides N."/>
            <person name="Mikhailova N."/>
            <person name="Muyzer G."/>
            <person name="Woyke T."/>
        </authorList>
    </citation>
    <scope>NUCLEOTIDE SEQUENCE [LARGE SCALE GENOMIC DNA]</scope>
    <source>
        <strain evidence="2">ASO3-1</strain>
    </source>
</reference>
<evidence type="ECO:0000259" key="1">
    <source>
        <dbReference type="Pfam" id="PF00881"/>
    </source>
</evidence>
<dbReference type="InterPro" id="IPR052544">
    <property type="entry name" value="Bacteriocin_Proc_Enz"/>
</dbReference>
<dbReference type="Proteomes" id="UP000005496">
    <property type="component" value="Unassembled WGS sequence"/>
</dbReference>
<dbReference type="PANTHER" id="PTHR43745">
    <property type="entry name" value="NITROREDUCTASE MJ1384-RELATED"/>
    <property type="match status" value="1"/>
</dbReference>
<dbReference type="InterPro" id="IPR000415">
    <property type="entry name" value="Nitroreductase-like"/>
</dbReference>
<evidence type="ECO:0000313" key="3">
    <source>
        <dbReference type="Proteomes" id="UP000005496"/>
    </source>
</evidence>
<dbReference type="Pfam" id="PF00881">
    <property type="entry name" value="Nitroreductase"/>
    <property type="match status" value="1"/>
</dbReference>
<protein>
    <submittedName>
        <fullName evidence="2">SagB-type dehydrogenase domain protein</fullName>
    </submittedName>
</protein>
<dbReference type="GO" id="GO:0016491">
    <property type="term" value="F:oxidoreductase activity"/>
    <property type="evidence" value="ECO:0007669"/>
    <property type="project" value="InterPro"/>
</dbReference>
<dbReference type="AlphaFoldDB" id="D6SR90"/>
<name>D6SR90_9BACT</name>
<sequence length="239" mass="26081">MTWTFARLGKIFLMAAGLNLSLLAGFCLQGGESMFFKKAAAQETVELPEFTTQGETSLEQALSKRKSTRSYADKPLKMEEAAQLLWAAQGVNRPQRDFRTAPSAGALFPLEVFLVAGDVEGLDPGVYRYLPKEHRLKKEKDGNVQGDLHRSALGQSPVRDAPAVVVIAGVYERTTVRYGDRGKQYVHMEVGHAGQNIHLQAETLGLGTVVIGAFDDSGVQSALGLEDKEVPMYLMPVGR</sequence>
<dbReference type="Gene3D" id="3.40.109.10">
    <property type="entry name" value="NADH Oxidase"/>
    <property type="match status" value="1"/>
</dbReference>
<dbReference type="InterPro" id="IPR029479">
    <property type="entry name" value="Nitroreductase"/>
</dbReference>
<dbReference type="CDD" id="cd02142">
    <property type="entry name" value="McbC_SagB-like_oxidoreductase"/>
    <property type="match status" value="1"/>
</dbReference>
<keyword evidence="3" id="KW-1185">Reference proteome</keyword>
<accession>D6SR90</accession>
<dbReference type="NCBIfam" id="TIGR03605">
    <property type="entry name" value="antibiot_sagB"/>
    <property type="match status" value="1"/>
</dbReference>
<proteinExistence type="predicted"/>
<organism evidence="2 3">
    <name type="scientific">Desulfonatronospira thiodismutans ASO3-1</name>
    <dbReference type="NCBI Taxonomy" id="555779"/>
    <lineage>
        <taxon>Bacteria</taxon>
        <taxon>Pseudomonadati</taxon>
        <taxon>Thermodesulfobacteriota</taxon>
        <taxon>Desulfovibrionia</taxon>
        <taxon>Desulfovibrionales</taxon>
        <taxon>Desulfonatronovibrionaceae</taxon>
        <taxon>Desulfonatronospira</taxon>
    </lineage>
</organism>